<evidence type="ECO:0000313" key="1">
    <source>
        <dbReference type="EMBL" id="MPC48753.1"/>
    </source>
</evidence>
<sequence>MTLPENLGTMQKLFERSQQIQQMFTHMSTMVRGFTEEATAHDQWGLMCRQLDILEDGISDHPRLRYLVAAYSGLAKQELCSCQELEDPKEGY</sequence>
<evidence type="ECO:0000313" key="2">
    <source>
        <dbReference type="Proteomes" id="UP000324222"/>
    </source>
</evidence>
<gene>
    <name evidence="1" type="ORF">E2C01_042536</name>
</gene>
<organism evidence="1 2">
    <name type="scientific">Portunus trituberculatus</name>
    <name type="common">Swimming crab</name>
    <name type="synonym">Neptunus trituberculatus</name>
    <dbReference type="NCBI Taxonomy" id="210409"/>
    <lineage>
        <taxon>Eukaryota</taxon>
        <taxon>Metazoa</taxon>
        <taxon>Ecdysozoa</taxon>
        <taxon>Arthropoda</taxon>
        <taxon>Crustacea</taxon>
        <taxon>Multicrustacea</taxon>
        <taxon>Malacostraca</taxon>
        <taxon>Eumalacostraca</taxon>
        <taxon>Eucarida</taxon>
        <taxon>Decapoda</taxon>
        <taxon>Pleocyemata</taxon>
        <taxon>Brachyura</taxon>
        <taxon>Eubrachyura</taxon>
        <taxon>Portunoidea</taxon>
        <taxon>Portunidae</taxon>
        <taxon>Portuninae</taxon>
        <taxon>Portunus</taxon>
    </lineage>
</organism>
<protein>
    <submittedName>
        <fullName evidence="1">Uncharacterized protein</fullName>
    </submittedName>
</protein>
<dbReference type="AlphaFoldDB" id="A0A5B7FUY0"/>
<accession>A0A5B7FUY0</accession>
<name>A0A5B7FUY0_PORTR</name>
<dbReference type="OrthoDB" id="6358884at2759"/>
<dbReference type="Proteomes" id="UP000324222">
    <property type="component" value="Unassembled WGS sequence"/>
</dbReference>
<proteinExistence type="predicted"/>
<comment type="caution">
    <text evidence="1">The sequence shown here is derived from an EMBL/GenBank/DDBJ whole genome shotgun (WGS) entry which is preliminary data.</text>
</comment>
<keyword evidence="2" id="KW-1185">Reference proteome</keyword>
<dbReference type="EMBL" id="VSRR010008447">
    <property type="protein sequence ID" value="MPC48753.1"/>
    <property type="molecule type" value="Genomic_DNA"/>
</dbReference>
<reference evidence="1 2" key="1">
    <citation type="submission" date="2019-05" db="EMBL/GenBank/DDBJ databases">
        <title>Another draft genome of Portunus trituberculatus and its Hox gene families provides insights of decapod evolution.</title>
        <authorList>
            <person name="Jeong J.-H."/>
            <person name="Song I."/>
            <person name="Kim S."/>
            <person name="Choi T."/>
            <person name="Kim D."/>
            <person name="Ryu S."/>
            <person name="Kim W."/>
        </authorList>
    </citation>
    <scope>NUCLEOTIDE SEQUENCE [LARGE SCALE GENOMIC DNA]</scope>
    <source>
        <tissue evidence="1">Muscle</tissue>
    </source>
</reference>